<evidence type="ECO:0000313" key="1">
    <source>
        <dbReference type="EMBL" id="SFB94735.1"/>
    </source>
</evidence>
<gene>
    <name evidence="1" type="ORF">SAMN02745150_01412</name>
</gene>
<accession>A0A1I1F5R5</accession>
<keyword evidence="2" id="KW-1185">Reference proteome</keyword>
<evidence type="ECO:0000313" key="2">
    <source>
        <dbReference type="Proteomes" id="UP000240042"/>
    </source>
</evidence>
<proteinExistence type="predicted"/>
<reference evidence="2" key="1">
    <citation type="submission" date="2016-10" db="EMBL/GenBank/DDBJ databases">
        <authorList>
            <person name="Varghese N."/>
            <person name="Submissions S."/>
        </authorList>
    </citation>
    <scope>NUCLEOTIDE SEQUENCE [LARGE SCALE GENOMIC DNA]</scope>
    <source>
        <strain evidence="2">ATCC 43811</strain>
    </source>
</reference>
<dbReference type="Proteomes" id="UP000240042">
    <property type="component" value="Unassembled WGS sequence"/>
</dbReference>
<protein>
    <submittedName>
        <fullName evidence="1">Uncharacterized protein</fullName>
    </submittedName>
</protein>
<dbReference type="AlphaFoldDB" id="A0A1I1F5R5"/>
<dbReference type="EMBL" id="FOKY01000026">
    <property type="protein sequence ID" value="SFB94735.1"/>
    <property type="molecule type" value="Genomic_DNA"/>
</dbReference>
<sequence length="50" mass="5288">MISCVTNGLLKKAVPIDKALAPAIKNSNPSSALEMSPPAKMGSVLFWRTC</sequence>
<organism evidence="1 2">
    <name type="scientific">Brevinema andersonii</name>
    <dbReference type="NCBI Taxonomy" id="34097"/>
    <lineage>
        <taxon>Bacteria</taxon>
        <taxon>Pseudomonadati</taxon>
        <taxon>Spirochaetota</taxon>
        <taxon>Spirochaetia</taxon>
        <taxon>Brevinematales</taxon>
        <taxon>Brevinemataceae</taxon>
        <taxon>Brevinema</taxon>
    </lineage>
</organism>
<name>A0A1I1F5R5_BREAD</name>